<dbReference type="Pfam" id="PF10288">
    <property type="entry name" value="CTU2"/>
    <property type="match status" value="1"/>
</dbReference>
<dbReference type="EMBL" id="VRMN01000001">
    <property type="protein sequence ID" value="KAA8499998.1"/>
    <property type="molecule type" value="Genomic_DNA"/>
</dbReference>
<keyword evidence="2" id="KW-0819">tRNA processing</keyword>
<evidence type="ECO:0000313" key="5">
    <source>
        <dbReference type="EMBL" id="KAA8499998.1"/>
    </source>
</evidence>
<evidence type="ECO:0000256" key="3">
    <source>
        <dbReference type="SAM" id="Phobius"/>
    </source>
</evidence>
<feature type="transmembrane region" description="Helical" evidence="3">
    <location>
        <begin position="55"/>
        <end position="76"/>
    </location>
</feature>
<reference evidence="6" key="1">
    <citation type="journal article" date="2019" name="Nat. Commun.">
        <title>Expansion of phycobilisome linker gene families in mesophilic red algae.</title>
        <authorList>
            <person name="Lee J."/>
            <person name="Kim D."/>
            <person name="Bhattacharya D."/>
            <person name="Yoon H.S."/>
        </authorList>
    </citation>
    <scope>NUCLEOTIDE SEQUENCE [LARGE SCALE GENOMIC DNA]</scope>
    <source>
        <strain evidence="6">CCMP 1328</strain>
    </source>
</reference>
<dbReference type="GO" id="GO:0000049">
    <property type="term" value="F:tRNA binding"/>
    <property type="evidence" value="ECO:0007669"/>
    <property type="project" value="InterPro"/>
</dbReference>
<dbReference type="Proteomes" id="UP000324585">
    <property type="component" value="Unassembled WGS sequence"/>
</dbReference>
<comment type="caution">
    <text evidence="5">The sequence shown here is derived from an EMBL/GenBank/DDBJ whole genome shotgun (WGS) entry which is preliminary data.</text>
</comment>
<organism evidence="5 6">
    <name type="scientific">Porphyridium purpureum</name>
    <name type="common">Red alga</name>
    <name type="synonym">Porphyridium cruentum</name>
    <dbReference type="NCBI Taxonomy" id="35688"/>
    <lineage>
        <taxon>Eukaryota</taxon>
        <taxon>Rhodophyta</taxon>
        <taxon>Bangiophyceae</taxon>
        <taxon>Porphyridiales</taxon>
        <taxon>Porphyridiaceae</taxon>
        <taxon>Porphyridium</taxon>
    </lineage>
</organism>
<evidence type="ECO:0000259" key="4">
    <source>
        <dbReference type="Pfam" id="PF01171"/>
    </source>
</evidence>
<dbReference type="Gene3D" id="3.40.50.620">
    <property type="entry name" value="HUPs"/>
    <property type="match status" value="1"/>
</dbReference>
<protein>
    <submittedName>
        <fullName evidence="5">Cytoplasmic tRNA 2-thiolation protein 2</fullName>
    </submittedName>
</protein>
<dbReference type="PANTHER" id="PTHR20882:SF14">
    <property type="entry name" value="CYTOPLASMIC TRNA 2-THIOLATION PROTEIN 2"/>
    <property type="match status" value="1"/>
</dbReference>
<feature type="domain" description="tRNA(Ile)-lysidine/2-thiocytidine synthase N-terminal" evidence="4">
    <location>
        <begin position="56"/>
        <end position="223"/>
    </location>
</feature>
<keyword evidence="3" id="KW-1133">Transmembrane helix</keyword>
<gene>
    <name evidence="5" type="ORF">FVE85_7583</name>
</gene>
<dbReference type="OMA" id="FHIDCES"/>
<keyword evidence="6" id="KW-1185">Reference proteome</keyword>
<dbReference type="SUPFAM" id="SSF52402">
    <property type="entry name" value="Adenine nucleotide alpha hydrolases-like"/>
    <property type="match status" value="1"/>
</dbReference>
<dbReference type="InterPro" id="IPR011063">
    <property type="entry name" value="TilS/TtcA_N"/>
</dbReference>
<keyword evidence="1" id="KW-0963">Cytoplasm</keyword>
<evidence type="ECO:0000313" key="6">
    <source>
        <dbReference type="Proteomes" id="UP000324585"/>
    </source>
</evidence>
<evidence type="ECO:0000256" key="2">
    <source>
        <dbReference type="ARBA" id="ARBA00022694"/>
    </source>
</evidence>
<dbReference type="GO" id="GO:0016783">
    <property type="term" value="F:sulfurtransferase activity"/>
    <property type="evidence" value="ECO:0007669"/>
    <property type="project" value="TreeGrafter"/>
</dbReference>
<dbReference type="GO" id="GO:0002143">
    <property type="term" value="P:tRNA wobble position uridine thiolation"/>
    <property type="evidence" value="ECO:0007669"/>
    <property type="project" value="TreeGrafter"/>
</dbReference>
<dbReference type="InterPro" id="IPR014729">
    <property type="entry name" value="Rossmann-like_a/b/a_fold"/>
</dbReference>
<dbReference type="Pfam" id="PF01171">
    <property type="entry name" value="ATP_bind_3"/>
    <property type="match status" value="1"/>
</dbReference>
<dbReference type="OrthoDB" id="25129at2759"/>
<keyword evidence="3" id="KW-0812">Transmembrane</keyword>
<dbReference type="GO" id="GO:0005829">
    <property type="term" value="C:cytosol"/>
    <property type="evidence" value="ECO:0007669"/>
    <property type="project" value="TreeGrafter"/>
</dbReference>
<accession>A0A5J4ZA91</accession>
<evidence type="ECO:0000256" key="1">
    <source>
        <dbReference type="ARBA" id="ARBA00022490"/>
    </source>
</evidence>
<dbReference type="InterPro" id="IPR019407">
    <property type="entry name" value="CTU2"/>
</dbReference>
<dbReference type="PANTHER" id="PTHR20882">
    <property type="entry name" value="CYTOPLASMIC TRNA 2-THIOLATION PROTEIN 2"/>
    <property type="match status" value="1"/>
</dbReference>
<sequence>MAGEHATCGKCRTAAATVYQDGGGVRCFACFESALVSGVKAAMAKHKMIGFRETVGLAVSGGVGSMAFAILMRNILRTAKNLQCTLVVLHVVPDDARRARAAYLGEWAHDAGMRFSSSELHESSNTLLDLVTDASDRVRVRKLAVHHALRRLGAEHKCSKILLATTATQLACDILSELAVGAGYNMYEACASSVENAPIQPPFYRPLRDVSKRQLVRYALGHGLYEQLYPCTVAMLPSPIPTIQSTVEQFIVDLQKQRASTCATVVRTAGRLGGVPDCDDIDGADHAAPVLCAVCLGKAEPSDWVAKARGPDFRELEVERDAAACSSYANALCHACSGVASRMRHRSADLGKVVIDRMRERREIEEFLL</sequence>
<keyword evidence="3" id="KW-0472">Membrane</keyword>
<name>A0A5J4ZA91_PORPP</name>
<proteinExistence type="predicted"/>
<dbReference type="AlphaFoldDB" id="A0A5J4ZA91"/>